<protein>
    <submittedName>
        <fullName evidence="1">Uncharacterized protein</fullName>
    </submittedName>
</protein>
<proteinExistence type="predicted"/>
<accession>A0A8S5P730</accession>
<evidence type="ECO:0000313" key="1">
    <source>
        <dbReference type="EMBL" id="DAE02405.1"/>
    </source>
</evidence>
<name>A0A8S5P730_9CAUD</name>
<sequence>MTQVSREDIIKEAPDFVQIASKHMQDAYVEYERIRIKLDECPDRFVTYEGHNGVLHSIDLKYVNLKGVMKNRGAKEEDIKDALEIRAKVIVPLLAQYNRARSKYMHTFDLYNDRSKALAKLTPMLLDLFGSMYSIKDVKKTIKKREGYDLEDGELTKFYNENKSIIENRQNKYVVKSDKYRVATEAGRLEILNDILTDLQLKYEDHIDRGQETKALIISREIRAILEQARKEVKGNELKLTVDGKIDINATIHGGENISRVMRDIPINSIIIGLVSAKSGIRPEIMINQLASSWYKDFNGFNKNILGQEKIMLPGDLIKQYDWNDLEKKNEQFLNEMKPIEYTEAEIIQEEEGTSKKDLIRQRLRQMKNNNAH</sequence>
<reference evidence="1" key="1">
    <citation type="journal article" date="2021" name="Proc. Natl. Acad. Sci. U.S.A.">
        <title>A Catalog of Tens of Thousands of Viruses from Human Metagenomes Reveals Hidden Associations with Chronic Diseases.</title>
        <authorList>
            <person name="Tisza M.J."/>
            <person name="Buck C.B."/>
        </authorList>
    </citation>
    <scope>NUCLEOTIDE SEQUENCE</scope>
    <source>
        <strain evidence="1">CttEB8</strain>
    </source>
</reference>
<organism evidence="1">
    <name type="scientific">Herelleviridae sp. cttEB8</name>
    <dbReference type="NCBI Taxonomy" id="2825832"/>
    <lineage>
        <taxon>Viruses</taxon>
        <taxon>Duplodnaviria</taxon>
        <taxon>Heunggongvirae</taxon>
        <taxon>Uroviricota</taxon>
        <taxon>Caudoviricetes</taxon>
        <taxon>Herelleviridae</taxon>
    </lineage>
</organism>
<dbReference type="EMBL" id="BK015344">
    <property type="protein sequence ID" value="DAE02405.1"/>
    <property type="molecule type" value="Genomic_DNA"/>
</dbReference>